<comment type="caution">
    <text evidence="1">The sequence shown here is derived from an EMBL/GenBank/DDBJ whole genome shotgun (WGS) entry which is preliminary data.</text>
</comment>
<dbReference type="AlphaFoldDB" id="A0A8T8SDM0"/>
<feature type="non-terminal residue" evidence="1">
    <location>
        <position position="135"/>
    </location>
</feature>
<reference evidence="1" key="1">
    <citation type="submission" date="2016-04" db="EMBL/GenBank/DDBJ databases">
        <authorList>
            <person name="Nguyen H.D."/>
            <person name="Kesanakurti P."/>
            <person name="Cullis J."/>
            <person name="Levesque C.A."/>
            <person name="Hambleton S."/>
        </authorList>
    </citation>
    <scope>NUCLEOTIDE SEQUENCE</scope>
    <source>
        <strain evidence="1">DAOMC 238032</strain>
    </source>
</reference>
<evidence type="ECO:0000313" key="1">
    <source>
        <dbReference type="EMBL" id="KAE8237416.1"/>
    </source>
</evidence>
<gene>
    <name evidence="1" type="ORF">A4X03_0g9124</name>
</gene>
<reference evidence="1" key="2">
    <citation type="journal article" date="2019" name="IMA Fungus">
        <title>Genome sequencing and comparison of five Tilletia species to identify candidate genes for the detection of regulated species infecting wheat.</title>
        <authorList>
            <person name="Nguyen H.D.T."/>
            <person name="Sultana T."/>
            <person name="Kesanakurti P."/>
            <person name="Hambleton S."/>
        </authorList>
    </citation>
    <scope>NUCLEOTIDE SEQUENCE</scope>
    <source>
        <strain evidence="1">DAOMC 238032</strain>
    </source>
</reference>
<protein>
    <submittedName>
        <fullName evidence="1">Uncharacterized protein</fullName>
    </submittedName>
</protein>
<organism evidence="1 2">
    <name type="scientific">Tilletia caries</name>
    <name type="common">wheat bunt fungus</name>
    <dbReference type="NCBI Taxonomy" id="13290"/>
    <lineage>
        <taxon>Eukaryota</taxon>
        <taxon>Fungi</taxon>
        <taxon>Dikarya</taxon>
        <taxon>Basidiomycota</taxon>
        <taxon>Ustilaginomycotina</taxon>
        <taxon>Exobasidiomycetes</taxon>
        <taxon>Tilletiales</taxon>
        <taxon>Tilletiaceae</taxon>
        <taxon>Tilletia</taxon>
    </lineage>
</organism>
<evidence type="ECO:0000313" key="2">
    <source>
        <dbReference type="Proteomes" id="UP000077671"/>
    </source>
</evidence>
<accession>A0A8T8SDM0</accession>
<sequence length="135" mass="15380">MTPHDFLQKWQNVELKERSASQSHFNDLCALLGVLDPVSADRKGEWFTFEKGANKASGGNGWADVWRRECFGWEYKGRHANLDKAYSQLLQYSVALENPPLLIVSDMNRIVIRTNWTNSVQETHEIALNDLTDGA</sequence>
<dbReference type="EMBL" id="LWDD02003329">
    <property type="protein sequence ID" value="KAE8237416.1"/>
    <property type="molecule type" value="Genomic_DNA"/>
</dbReference>
<proteinExistence type="predicted"/>
<name>A0A8T8SDM0_9BASI</name>
<dbReference type="Proteomes" id="UP000077671">
    <property type="component" value="Unassembled WGS sequence"/>
</dbReference>